<dbReference type="AlphaFoldDB" id="A0A2M8LYS3"/>
<proteinExistence type="predicted"/>
<keyword evidence="2" id="KW-1185">Reference proteome</keyword>
<gene>
    <name evidence="1" type="ORF">CUT44_14135</name>
</gene>
<name>A0A2M8LYS3_9ACTN</name>
<reference evidence="1 2" key="1">
    <citation type="submission" date="2017-11" db="EMBL/GenBank/DDBJ databases">
        <title>Streptomyces carmine sp. nov., a novel actinomycete isolated from Sophora alopecuroides in Xinjiang, China.</title>
        <authorList>
            <person name="Wang Y."/>
            <person name="Luo X."/>
            <person name="Wan C."/>
            <person name="Zhang L."/>
        </authorList>
    </citation>
    <scope>NUCLEOTIDE SEQUENCE [LARGE SCALE GENOMIC DNA]</scope>
    <source>
        <strain evidence="1 2">TRM SA0054</strain>
    </source>
</reference>
<dbReference type="Proteomes" id="UP000230407">
    <property type="component" value="Unassembled WGS sequence"/>
</dbReference>
<dbReference type="RefSeq" id="WP_100202319.1">
    <property type="nucleotide sequence ID" value="NZ_PGGW01000049.1"/>
</dbReference>
<organism evidence="1 2">
    <name type="scientific">Streptomyces carminius</name>
    <dbReference type="NCBI Taxonomy" id="2665496"/>
    <lineage>
        <taxon>Bacteria</taxon>
        <taxon>Bacillati</taxon>
        <taxon>Actinomycetota</taxon>
        <taxon>Actinomycetes</taxon>
        <taxon>Kitasatosporales</taxon>
        <taxon>Streptomycetaceae</taxon>
        <taxon>Streptomyces</taxon>
    </lineage>
</organism>
<accession>A0A2M8LYS3</accession>
<dbReference type="EMBL" id="PGGW01000049">
    <property type="protein sequence ID" value="PJE97117.1"/>
    <property type="molecule type" value="Genomic_DNA"/>
</dbReference>
<sequence length="131" mass="12962">MSTGTSSLADVAAALDGGDRLAVLAASWDAFDAGQQVADAVAWQPGYDELQVLAAAEAATAGRALLPLPAGRPVALLDHEAALPECVGVLEKAGRCLAALAEGGGEDAEALRAAAARAVGAARCLRTARAA</sequence>
<evidence type="ECO:0000313" key="2">
    <source>
        <dbReference type="Proteomes" id="UP000230407"/>
    </source>
</evidence>
<comment type="caution">
    <text evidence="1">The sequence shown here is derived from an EMBL/GenBank/DDBJ whole genome shotgun (WGS) entry which is preliminary data.</text>
</comment>
<protein>
    <submittedName>
        <fullName evidence="1">Uncharacterized protein</fullName>
    </submittedName>
</protein>
<evidence type="ECO:0000313" key="1">
    <source>
        <dbReference type="EMBL" id="PJE97117.1"/>
    </source>
</evidence>